<organism evidence="2 3">
    <name type="scientific">Pinctada imbricata</name>
    <name type="common">Atlantic pearl-oyster</name>
    <name type="synonym">Pinctada martensii</name>
    <dbReference type="NCBI Taxonomy" id="66713"/>
    <lineage>
        <taxon>Eukaryota</taxon>
        <taxon>Metazoa</taxon>
        <taxon>Spiralia</taxon>
        <taxon>Lophotrochozoa</taxon>
        <taxon>Mollusca</taxon>
        <taxon>Bivalvia</taxon>
        <taxon>Autobranchia</taxon>
        <taxon>Pteriomorphia</taxon>
        <taxon>Pterioida</taxon>
        <taxon>Pterioidea</taxon>
        <taxon>Pteriidae</taxon>
        <taxon>Pinctada</taxon>
    </lineage>
</organism>
<accession>A0AA88YSZ7</accession>
<gene>
    <name evidence="2" type="ORF">FSP39_025240</name>
</gene>
<name>A0AA88YSZ7_PINIB</name>
<sequence>MLSYDTDGHINTSLYDKRDDFNFSITNFPFLSSNTPSSPAYGVFISQLIRYARASTNVAKNNANSSVLLNKRGDLQQQVVAPTAKHPMQKHKAERDAQGTRNVNEKHRNIKQKGLHINQRDQWATGADLSPRSTAIPLYLRSFPTSKIARSGENGS</sequence>
<proteinExistence type="predicted"/>
<evidence type="ECO:0000313" key="2">
    <source>
        <dbReference type="EMBL" id="KAK3107922.1"/>
    </source>
</evidence>
<reference evidence="2" key="1">
    <citation type="submission" date="2019-08" db="EMBL/GenBank/DDBJ databases">
        <title>The improved chromosome-level genome for the pearl oyster Pinctada fucata martensii using PacBio sequencing and Hi-C.</title>
        <authorList>
            <person name="Zheng Z."/>
        </authorList>
    </citation>
    <scope>NUCLEOTIDE SEQUENCE</scope>
    <source>
        <strain evidence="2">ZZ-2019</strain>
        <tissue evidence="2">Adductor muscle</tissue>
    </source>
</reference>
<keyword evidence="3" id="KW-1185">Reference proteome</keyword>
<dbReference type="Proteomes" id="UP001186944">
    <property type="component" value="Unassembled WGS sequence"/>
</dbReference>
<evidence type="ECO:0000313" key="3">
    <source>
        <dbReference type="Proteomes" id="UP001186944"/>
    </source>
</evidence>
<feature type="region of interest" description="Disordered" evidence="1">
    <location>
        <begin position="80"/>
        <end position="103"/>
    </location>
</feature>
<feature type="compositionally biased region" description="Basic and acidic residues" evidence="1">
    <location>
        <begin position="91"/>
        <end position="103"/>
    </location>
</feature>
<evidence type="ECO:0000256" key="1">
    <source>
        <dbReference type="SAM" id="MobiDB-lite"/>
    </source>
</evidence>
<comment type="caution">
    <text evidence="2">The sequence shown here is derived from an EMBL/GenBank/DDBJ whole genome shotgun (WGS) entry which is preliminary data.</text>
</comment>
<dbReference type="EMBL" id="VSWD01000002">
    <property type="protein sequence ID" value="KAK3107922.1"/>
    <property type="molecule type" value="Genomic_DNA"/>
</dbReference>
<dbReference type="AlphaFoldDB" id="A0AA88YSZ7"/>
<protein>
    <submittedName>
        <fullName evidence="2">Uncharacterized protein</fullName>
    </submittedName>
</protein>